<keyword evidence="8 10" id="KW-0472">Membrane</keyword>
<feature type="transmembrane region" description="Helical" evidence="10">
    <location>
        <begin position="370"/>
        <end position="395"/>
    </location>
</feature>
<evidence type="ECO:0000256" key="6">
    <source>
        <dbReference type="ARBA" id="ARBA00022692"/>
    </source>
</evidence>
<evidence type="ECO:0000256" key="2">
    <source>
        <dbReference type="ARBA" id="ARBA00005745"/>
    </source>
</evidence>
<dbReference type="PRINTS" id="PR00812">
    <property type="entry name" value="BCTERIALGSPF"/>
</dbReference>
<evidence type="ECO:0000313" key="13">
    <source>
        <dbReference type="Proteomes" id="UP000178092"/>
    </source>
</evidence>
<evidence type="ECO:0000256" key="1">
    <source>
        <dbReference type="ARBA" id="ARBA00004429"/>
    </source>
</evidence>
<protein>
    <recommendedName>
        <fullName evidence="11">Type II secretion system protein GspF domain-containing protein</fullName>
    </recommendedName>
</protein>
<evidence type="ECO:0000259" key="11">
    <source>
        <dbReference type="Pfam" id="PF00482"/>
    </source>
</evidence>
<dbReference type="FunFam" id="1.20.81.30:FF:000001">
    <property type="entry name" value="Type II secretion system protein F"/>
    <property type="match status" value="2"/>
</dbReference>
<accession>A0A1G2R1A7</accession>
<feature type="domain" description="Type II secretion system protein GspF" evidence="11">
    <location>
        <begin position="272"/>
        <end position="393"/>
    </location>
</feature>
<dbReference type="GO" id="GO:0005886">
    <property type="term" value="C:plasma membrane"/>
    <property type="evidence" value="ECO:0007669"/>
    <property type="project" value="UniProtKB-SubCell"/>
</dbReference>
<dbReference type="InterPro" id="IPR042094">
    <property type="entry name" value="T2SS_GspF_sf"/>
</dbReference>
<keyword evidence="7 10" id="KW-1133">Transmembrane helix</keyword>
<keyword evidence="4" id="KW-1003">Cell membrane</keyword>
<evidence type="ECO:0000256" key="5">
    <source>
        <dbReference type="ARBA" id="ARBA00022519"/>
    </source>
</evidence>
<evidence type="ECO:0000256" key="8">
    <source>
        <dbReference type="ARBA" id="ARBA00023136"/>
    </source>
</evidence>
<evidence type="ECO:0000256" key="9">
    <source>
        <dbReference type="RuleBase" id="RU003923"/>
    </source>
</evidence>
<reference evidence="12 13" key="1">
    <citation type="journal article" date="2016" name="Nat. Commun.">
        <title>Thousands of microbial genomes shed light on interconnected biogeochemical processes in an aquifer system.</title>
        <authorList>
            <person name="Anantharaman K."/>
            <person name="Brown C.T."/>
            <person name="Hug L.A."/>
            <person name="Sharon I."/>
            <person name="Castelle C.J."/>
            <person name="Probst A.J."/>
            <person name="Thomas B.C."/>
            <person name="Singh A."/>
            <person name="Wilkins M.J."/>
            <person name="Karaoz U."/>
            <person name="Brodie E.L."/>
            <person name="Williams K.H."/>
            <person name="Hubbard S.S."/>
            <person name="Banfield J.F."/>
        </authorList>
    </citation>
    <scope>NUCLEOTIDE SEQUENCE [LARGE SCALE GENOMIC DNA]</scope>
</reference>
<dbReference type="PANTHER" id="PTHR30012">
    <property type="entry name" value="GENERAL SECRETION PATHWAY PROTEIN"/>
    <property type="match status" value="1"/>
</dbReference>
<evidence type="ECO:0000256" key="4">
    <source>
        <dbReference type="ARBA" id="ARBA00022475"/>
    </source>
</evidence>
<evidence type="ECO:0000313" key="12">
    <source>
        <dbReference type="EMBL" id="OHA66610.1"/>
    </source>
</evidence>
<dbReference type="PANTHER" id="PTHR30012:SF0">
    <property type="entry name" value="TYPE II SECRETION SYSTEM PROTEIN F-RELATED"/>
    <property type="match status" value="1"/>
</dbReference>
<dbReference type="InterPro" id="IPR003004">
    <property type="entry name" value="GspF/PilC"/>
</dbReference>
<dbReference type="EMBL" id="MHTV01000027">
    <property type="protein sequence ID" value="OHA66610.1"/>
    <property type="molecule type" value="Genomic_DNA"/>
</dbReference>
<dbReference type="GO" id="GO:0009306">
    <property type="term" value="P:protein secretion"/>
    <property type="evidence" value="ECO:0007669"/>
    <property type="project" value="InterPro"/>
</dbReference>
<proteinExistence type="inferred from homology"/>
<keyword evidence="5" id="KW-0997">Cell inner membrane</keyword>
<dbReference type="PROSITE" id="PS00874">
    <property type="entry name" value="T2SP_F"/>
    <property type="match status" value="1"/>
</dbReference>
<dbReference type="InterPro" id="IPR018076">
    <property type="entry name" value="T2SS_GspF_dom"/>
</dbReference>
<comment type="caution">
    <text evidence="12">The sequence shown here is derived from an EMBL/GenBank/DDBJ whole genome shotgun (WGS) entry which is preliminary data.</text>
</comment>
<comment type="similarity">
    <text evidence="2 9">Belongs to the GSP F family.</text>
</comment>
<feature type="transmembrane region" description="Helical" evidence="10">
    <location>
        <begin position="220"/>
        <end position="239"/>
    </location>
</feature>
<dbReference type="InterPro" id="IPR001992">
    <property type="entry name" value="T2SS_GspF/T4SS_PilC_CS"/>
</dbReference>
<comment type="subcellular location">
    <subcellularLocation>
        <location evidence="1">Cell inner membrane</location>
        <topology evidence="1">Multi-pass membrane protein</topology>
    </subcellularLocation>
    <subcellularLocation>
        <location evidence="9">Cell membrane</location>
        <topology evidence="9">Multi-pass membrane protein</topology>
    </subcellularLocation>
</comment>
<dbReference type="Pfam" id="PF00482">
    <property type="entry name" value="T2SSF"/>
    <property type="match status" value="2"/>
</dbReference>
<name>A0A1G2R1A7_9BACT</name>
<keyword evidence="6 9" id="KW-0812">Transmembrane</keyword>
<feature type="domain" description="Type II secretion system protein GspF" evidence="11">
    <location>
        <begin position="68"/>
        <end position="190"/>
    </location>
</feature>
<evidence type="ECO:0000256" key="7">
    <source>
        <dbReference type="ARBA" id="ARBA00022989"/>
    </source>
</evidence>
<dbReference type="Proteomes" id="UP000178092">
    <property type="component" value="Unassembled WGS sequence"/>
</dbReference>
<keyword evidence="3 9" id="KW-0813">Transport</keyword>
<organism evidence="12 13">
    <name type="scientific">Candidatus Wildermuthbacteria bacterium RIFCSPHIGHO2_02_FULL_45_25</name>
    <dbReference type="NCBI Taxonomy" id="1802450"/>
    <lineage>
        <taxon>Bacteria</taxon>
        <taxon>Candidatus Wildermuthiibacteriota</taxon>
    </lineage>
</organism>
<evidence type="ECO:0000256" key="10">
    <source>
        <dbReference type="SAM" id="Phobius"/>
    </source>
</evidence>
<dbReference type="Gene3D" id="1.20.81.30">
    <property type="entry name" value="Type II secretion system (T2SS), domain F"/>
    <property type="match status" value="2"/>
</dbReference>
<evidence type="ECO:0000256" key="3">
    <source>
        <dbReference type="ARBA" id="ARBA00022448"/>
    </source>
</evidence>
<feature type="transmembrane region" description="Helical" evidence="10">
    <location>
        <begin position="166"/>
        <end position="186"/>
    </location>
</feature>
<gene>
    <name evidence="12" type="ORF">A3C04_00440</name>
</gene>
<dbReference type="AlphaFoldDB" id="A0A1G2R1A7"/>
<sequence>MKFHYEARTQNGSQQAGVIESSSKEAALQILDKKGFYITLLESAEHQPFYAKRIALFERVATKDVMLFSRQLSIMFKSGVSLVEALTTIAEQLKGPFREKLIKISEEVEAGTPFSEALSRHRNIFSMFYIQMIRRGEVVGNLSDVLNYLAEHLEWEHNIQSKVKGAMIYPIAVLVVAIAVLTFLAVKVLPGLTTILQASGQDLPLITDIVVGFVDVYRTWWWAFFLAIGGFVFGLMRLSRIERARHILNKLSLRIPIFGSLLRMLYLTRFGENLATLIAGGVPIVQALEITGAILSNDVYQRIVYATKDAVAQGETITSALIPYPREFPPVFVQMVNAGEKSGALDATLSGIVKFYQGELERKIDTFLSLIQPAMIVILGGLVGVVLAAIMIPLYQVVSTTGT</sequence>